<comment type="similarity">
    <text evidence="1">Belongs to the RelE toxin family.</text>
</comment>
<comment type="caution">
    <text evidence="3">The sequence shown here is derived from an EMBL/GenBank/DDBJ whole genome shotgun (WGS) entry which is preliminary data.</text>
</comment>
<dbReference type="NCBIfam" id="TIGR02385">
    <property type="entry name" value="RelE_StbE"/>
    <property type="match status" value="1"/>
</dbReference>
<accession>A0ABV1KVI9</accession>
<name>A0ABV1KVI9_9BACL</name>
<sequence length="98" mass="11879">MVELIWSPRSLKDLELIFEYIKQDSIEMARAFVNELIQTATTIPEFPYSGRLVPEFNRDNIREKIYQSYRIIYRIRGQEVELITCLHQARRLIRKEFK</sequence>
<evidence type="ECO:0000256" key="1">
    <source>
        <dbReference type="ARBA" id="ARBA00006226"/>
    </source>
</evidence>
<dbReference type="PANTHER" id="PTHR33755">
    <property type="entry name" value="TOXIN PARE1-RELATED"/>
    <property type="match status" value="1"/>
</dbReference>
<reference evidence="3 4" key="1">
    <citation type="journal article" date="2023" name="Genome Announc.">
        <title>Pan-Genome Analyses of the Genus Cohnella and Proposal of the Novel Species Cohnella silvisoli sp. nov., Isolated from Forest Soil.</title>
        <authorList>
            <person name="Wang C."/>
            <person name="Mao L."/>
            <person name="Bao G."/>
            <person name="Zhu H."/>
        </authorList>
    </citation>
    <scope>NUCLEOTIDE SEQUENCE [LARGE SCALE GENOMIC DNA]</scope>
    <source>
        <strain evidence="3 4">NL03-T5-1</strain>
    </source>
</reference>
<dbReference type="Pfam" id="PF05016">
    <property type="entry name" value="ParE_toxin"/>
    <property type="match status" value="1"/>
</dbReference>
<keyword evidence="4" id="KW-1185">Reference proteome</keyword>
<protein>
    <submittedName>
        <fullName evidence="3">Type II toxin-antitoxin system RelE/ParE family toxin</fullName>
    </submittedName>
</protein>
<dbReference type="Gene3D" id="3.30.2310.20">
    <property type="entry name" value="RelE-like"/>
    <property type="match status" value="1"/>
</dbReference>
<dbReference type="PANTHER" id="PTHR33755:SF5">
    <property type="entry name" value="TYPE II TOXIN-ANTITOXIN SYSTEM RELE_PARE FAMILY TOXIN"/>
    <property type="match status" value="1"/>
</dbReference>
<gene>
    <name evidence="3" type="ORF">QJS35_16875</name>
</gene>
<dbReference type="RefSeq" id="WP_232186443.1">
    <property type="nucleotide sequence ID" value="NZ_JAIOAP010000008.1"/>
</dbReference>
<evidence type="ECO:0000256" key="2">
    <source>
        <dbReference type="ARBA" id="ARBA00022649"/>
    </source>
</evidence>
<evidence type="ECO:0000313" key="4">
    <source>
        <dbReference type="Proteomes" id="UP001493487"/>
    </source>
</evidence>
<dbReference type="Proteomes" id="UP001493487">
    <property type="component" value="Unassembled WGS sequence"/>
</dbReference>
<dbReference type="InterPro" id="IPR035093">
    <property type="entry name" value="RelE/ParE_toxin_dom_sf"/>
</dbReference>
<dbReference type="InterPro" id="IPR007712">
    <property type="entry name" value="RelE/ParE_toxin"/>
</dbReference>
<organism evidence="3 4">
    <name type="scientific">Cohnella silvisoli</name>
    <dbReference type="NCBI Taxonomy" id="2873699"/>
    <lineage>
        <taxon>Bacteria</taxon>
        <taxon>Bacillati</taxon>
        <taxon>Bacillota</taxon>
        <taxon>Bacilli</taxon>
        <taxon>Bacillales</taxon>
        <taxon>Paenibacillaceae</taxon>
        <taxon>Cohnella</taxon>
    </lineage>
</organism>
<dbReference type="EMBL" id="JASKHM010000009">
    <property type="protein sequence ID" value="MEQ4484074.1"/>
    <property type="molecule type" value="Genomic_DNA"/>
</dbReference>
<proteinExistence type="inferred from homology"/>
<dbReference type="InterPro" id="IPR051803">
    <property type="entry name" value="TA_system_RelE-like_toxin"/>
</dbReference>
<keyword evidence="2" id="KW-1277">Toxin-antitoxin system</keyword>
<evidence type="ECO:0000313" key="3">
    <source>
        <dbReference type="EMBL" id="MEQ4484074.1"/>
    </source>
</evidence>